<name>A0ABT3QDC6_9PROT</name>
<comment type="caution">
    <text evidence="1">The sequence shown here is derived from an EMBL/GenBank/DDBJ whole genome shotgun (WGS) entry which is preliminary data.</text>
</comment>
<keyword evidence="2" id="KW-1185">Reference proteome</keyword>
<proteinExistence type="predicted"/>
<accession>A0ABT3QDC6</accession>
<dbReference type="RefSeq" id="WP_173559047.1">
    <property type="nucleotide sequence ID" value="NZ_JAPIUZ010000001.1"/>
</dbReference>
<reference evidence="1 2" key="1">
    <citation type="submission" date="2022-11" db="EMBL/GenBank/DDBJ databases">
        <title>Genome sequencing of Acetobacter type strain.</title>
        <authorList>
            <person name="Heo J."/>
            <person name="Lee D."/>
            <person name="Han B.-H."/>
            <person name="Hong S.-B."/>
            <person name="Kwon S.-W."/>
        </authorList>
    </citation>
    <scope>NUCLEOTIDE SEQUENCE [LARGE SCALE GENOMIC DNA]</scope>
    <source>
        <strain evidence="1 2">KACC 21253</strain>
    </source>
</reference>
<dbReference type="Proteomes" id="UP001301152">
    <property type="component" value="Unassembled WGS sequence"/>
</dbReference>
<evidence type="ECO:0000313" key="2">
    <source>
        <dbReference type="Proteomes" id="UP001301152"/>
    </source>
</evidence>
<evidence type="ECO:0000313" key="1">
    <source>
        <dbReference type="EMBL" id="MCX2563297.1"/>
    </source>
</evidence>
<protein>
    <submittedName>
        <fullName evidence="1">Uncharacterized protein</fullName>
    </submittedName>
</protein>
<gene>
    <name evidence="1" type="ORF">OQ497_04880</name>
</gene>
<dbReference type="EMBL" id="JAPIUZ010000001">
    <property type="protein sequence ID" value="MCX2563297.1"/>
    <property type="molecule type" value="Genomic_DNA"/>
</dbReference>
<organism evidence="1 2">
    <name type="scientific">Acetobacter thailandicus</name>
    <dbReference type="NCBI Taxonomy" id="1502842"/>
    <lineage>
        <taxon>Bacteria</taxon>
        <taxon>Pseudomonadati</taxon>
        <taxon>Pseudomonadota</taxon>
        <taxon>Alphaproteobacteria</taxon>
        <taxon>Acetobacterales</taxon>
        <taxon>Acetobacteraceae</taxon>
        <taxon>Acetobacter</taxon>
    </lineage>
</organism>
<sequence>MSTAVKIQNANSAPVAAMAAPSASLDAMLWAMRSGIPTIARDLTSERVQEARAIVAAGCGPADPRVVLSWLTNLAAMIVNAPVFENAPEKVSAILEVCEDLPAGVWTRETRLAWVRQGERGKFWPAPAELYAHLRPYADRITRQFEGCQRIVRTAEQQTRTKSRQV</sequence>